<dbReference type="InterPro" id="IPR001273">
    <property type="entry name" value="ArAA_hydroxylase"/>
</dbReference>
<dbReference type="Proteomes" id="UP000663829">
    <property type="component" value="Unassembled WGS sequence"/>
</dbReference>
<dbReference type="EMBL" id="CAJOBC010004185">
    <property type="protein sequence ID" value="CAF3818078.1"/>
    <property type="molecule type" value="Genomic_DNA"/>
</dbReference>
<name>A0A814KEN2_9BILA</name>
<evidence type="ECO:0000256" key="7">
    <source>
        <dbReference type="ARBA" id="ARBA00040889"/>
    </source>
</evidence>
<dbReference type="InterPro" id="IPR002912">
    <property type="entry name" value="ACT_dom"/>
</dbReference>
<feature type="binding site" evidence="11">
    <location>
        <position position="781"/>
    </location>
    <ligand>
        <name>Fe cation</name>
        <dbReference type="ChEBI" id="CHEBI:24875"/>
    </ligand>
</feature>
<evidence type="ECO:0000256" key="6">
    <source>
        <dbReference type="ARBA" id="ARBA00023033"/>
    </source>
</evidence>
<evidence type="ECO:0000256" key="3">
    <source>
        <dbReference type="ARBA" id="ARBA00022723"/>
    </source>
</evidence>
<gene>
    <name evidence="14" type="ORF">GPM918_LOCUS16151</name>
    <name evidence="15" type="ORF">SRO942_LOCUS16151</name>
</gene>
<dbReference type="Gene3D" id="3.30.70.260">
    <property type="match status" value="1"/>
</dbReference>
<dbReference type="EMBL" id="CAJNOQ010004185">
    <property type="protein sequence ID" value="CAF1048371.1"/>
    <property type="molecule type" value="Genomic_DNA"/>
</dbReference>
<dbReference type="InterPro" id="IPR019774">
    <property type="entry name" value="Aromatic-AA_hydroxylase_C"/>
</dbReference>
<sequence length="954" mass="109999">MCGEKISRYKHRLSTLREDMDDQEVVETINDETTPEKLHQLVQQGRTTSFIFSLKNRLGGLARALKVFQEHGINVVHIESRLSRRNNSEYEIYVDLEADRQRVKKMMLQLQRQVSCVRLDNVLSSSNSMDYAGDANDVENDVFTEGHENNIDQVPQSPFLDANGEPIQRKNQQQKDHVCFMTGLLNALERKLYVSNENDRTLCHDNVLCYLSNIIAHGSTQEIELQLQDYFTNDELETSRWHLFNCIDYCLCNENNNYLQKIFQECINNLQNRQQSLSLLLISTIQTLYNNNLFDCLPTFVANDWISMIRKIQNMEKIDDMSIRAKDQNFVEQMVNLKEHLTKLCNIVMSSNENISPKMQQNSNEFCCLQSYCSHTSLYRQPSYTRRSSLITSSLHGDLIDSNNQMIMDFVSVDDILPPQSSTDSSIAGSYHPTIDDLNETEENNSNLFKGYCNGPVGYIRNPVSNFVIPTMYAKDKNDHSMKDMEIIDNLVETGTSTNHDDYLLDNFRNSNQYLQRTSSIQSSGPVLIKHETDLWVYPVHRRSRITRPRTLTDSISEDFSTIRSSALENEYTLNTSRELKGRSDSLNDGTSESLVCDTSRTKVEVDETPWFPHRIVDLDQCSTKVQLYDVDLDSDHPGFVDAVYRARRMYFHDLAMAYKHGDPIPRVQYTREETETWKVVYTTLNRLYPTHACNEYLANWPLLREKCGYREDNIPQLEDVSRFLRERTGFTLRPVAGYLSPRDFLYGLAFRVFHCTQYIRHSANPFYTPEPDCCHELLGHVPLLADPNFAQFSHEIGLAAVGASEEDINRLATCYFFTIEFGLCRQNGGLRAYGAGLLSSCSELQHAVSDKAKKLPFDPDIVCRQECLITTYQEQYFVSASFVEAKDKIREFASSIKRPFAVRYNPYNQSIEVVSNTEQVAQIISDLKGDMCIIFDALRKIEHSIKNEKDNEK</sequence>
<dbReference type="Proteomes" id="UP000681722">
    <property type="component" value="Unassembled WGS sequence"/>
</dbReference>
<keyword evidence="16" id="KW-1185">Reference proteome</keyword>
<dbReference type="OrthoDB" id="983542at2759"/>
<dbReference type="AlphaFoldDB" id="A0A814KEN2"/>
<dbReference type="InterPro" id="IPR045865">
    <property type="entry name" value="ACT-like_dom_sf"/>
</dbReference>
<keyword evidence="3 11" id="KW-0479">Metal-binding</keyword>
<feature type="binding site" evidence="10">
    <location>
        <position position="840"/>
    </location>
    <ligand>
        <name>L-tryptophan</name>
        <dbReference type="ChEBI" id="CHEBI:57912"/>
    </ligand>
</feature>
<dbReference type="InterPro" id="IPR018301">
    <property type="entry name" value="ArAA_hydroxylase_Fe/CU_BS"/>
</dbReference>
<dbReference type="Gene3D" id="1.10.800.10">
    <property type="entry name" value="Aromatic amino acid hydroxylase"/>
    <property type="match status" value="1"/>
</dbReference>
<dbReference type="GO" id="GO:0005506">
    <property type="term" value="F:iron ion binding"/>
    <property type="evidence" value="ECO:0007669"/>
    <property type="project" value="InterPro"/>
</dbReference>
<evidence type="ECO:0000256" key="11">
    <source>
        <dbReference type="PIRSR" id="PIRSR601273-2"/>
    </source>
</evidence>
<evidence type="ECO:0000313" key="14">
    <source>
        <dbReference type="EMBL" id="CAF1048371.1"/>
    </source>
</evidence>
<evidence type="ECO:0000313" key="15">
    <source>
        <dbReference type="EMBL" id="CAF3818078.1"/>
    </source>
</evidence>
<evidence type="ECO:0000256" key="4">
    <source>
        <dbReference type="ARBA" id="ARBA00023002"/>
    </source>
</evidence>
<feature type="binding site" evidence="10">
    <location>
        <position position="870"/>
    </location>
    <ligand>
        <name>L-tryptophan</name>
        <dbReference type="ChEBI" id="CHEBI:57912"/>
    </ligand>
</feature>
<evidence type="ECO:0000259" key="12">
    <source>
        <dbReference type="PROSITE" id="PS51410"/>
    </source>
</evidence>
<accession>A0A814KEN2</accession>
<keyword evidence="6" id="KW-0503">Monooxygenase</keyword>
<dbReference type="PROSITE" id="PS51410">
    <property type="entry name" value="BH4_AAA_HYDROXYL_2"/>
    <property type="match status" value="1"/>
</dbReference>
<dbReference type="SUPFAM" id="SSF56534">
    <property type="entry name" value="Aromatic aminoacid monoxygenases, catalytic and oligomerization domains"/>
    <property type="match status" value="1"/>
</dbReference>
<dbReference type="SUPFAM" id="SSF55021">
    <property type="entry name" value="ACT-like"/>
    <property type="match status" value="1"/>
</dbReference>
<evidence type="ECO:0000256" key="8">
    <source>
        <dbReference type="ARBA" id="ARBA00042662"/>
    </source>
</evidence>
<feature type="binding site" evidence="11">
    <location>
        <position position="776"/>
    </location>
    <ligand>
        <name>Fe cation</name>
        <dbReference type="ChEBI" id="CHEBI:24875"/>
    </ligand>
</feature>
<dbReference type="FunFam" id="1.10.800.10:FF:000004">
    <property type="entry name" value="Tyrosine 3-monooxygenase"/>
    <property type="match status" value="1"/>
</dbReference>
<organism evidence="14 16">
    <name type="scientific">Didymodactylos carnosus</name>
    <dbReference type="NCBI Taxonomy" id="1234261"/>
    <lineage>
        <taxon>Eukaryota</taxon>
        <taxon>Metazoa</taxon>
        <taxon>Spiralia</taxon>
        <taxon>Gnathifera</taxon>
        <taxon>Rotifera</taxon>
        <taxon>Eurotatoria</taxon>
        <taxon>Bdelloidea</taxon>
        <taxon>Philodinida</taxon>
        <taxon>Philodinidae</taxon>
        <taxon>Didymodactylos</taxon>
    </lineage>
</organism>
<feature type="binding site" evidence="10">
    <location>
        <position position="769"/>
    </location>
    <ligand>
        <name>L-tryptophan</name>
        <dbReference type="ChEBI" id="CHEBI:57912"/>
    </ligand>
</feature>
<dbReference type="PRINTS" id="PR00372">
    <property type="entry name" value="FYWHYDRXLASE"/>
</dbReference>
<reference evidence="14" key="1">
    <citation type="submission" date="2021-02" db="EMBL/GenBank/DDBJ databases">
        <authorList>
            <person name="Nowell W R."/>
        </authorList>
    </citation>
    <scope>NUCLEOTIDE SEQUENCE</scope>
</reference>
<feature type="domain" description="Biopterin-dependent aromatic amino acid hydroxylase family profile" evidence="12">
    <location>
        <begin position="596"/>
        <end position="943"/>
    </location>
</feature>
<comment type="similarity">
    <text evidence="2">Belongs to the biopterin-dependent aromatic amino acid hydroxylase family.</text>
</comment>
<feature type="binding site" evidence="10">
    <location>
        <position position="739"/>
    </location>
    <ligand>
        <name>L-tryptophan</name>
        <dbReference type="ChEBI" id="CHEBI:57912"/>
    </ligand>
</feature>
<dbReference type="GO" id="GO:0046189">
    <property type="term" value="P:phenol-containing compound biosynthetic process"/>
    <property type="evidence" value="ECO:0007669"/>
    <property type="project" value="UniProtKB-ARBA"/>
</dbReference>
<evidence type="ECO:0000256" key="10">
    <source>
        <dbReference type="PIRSR" id="PIRSR601273-1"/>
    </source>
</evidence>
<comment type="caution">
    <text evidence="14">The sequence shown here is derived from an EMBL/GenBank/DDBJ whole genome shotgun (WGS) entry which is preliminary data.</text>
</comment>
<feature type="binding site" evidence="10">
    <location>
        <position position="761"/>
    </location>
    <ligand>
        <name>L-tryptophan</name>
        <dbReference type="ChEBI" id="CHEBI:57912"/>
    </ligand>
</feature>
<comment type="cofactor">
    <cofactor evidence="1 11">
        <name>Fe(2+)</name>
        <dbReference type="ChEBI" id="CHEBI:29033"/>
    </cofactor>
</comment>
<dbReference type="Pfam" id="PF01842">
    <property type="entry name" value="ACT"/>
    <property type="match status" value="1"/>
</dbReference>
<dbReference type="GO" id="GO:0009072">
    <property type="term" value="P:aromatic amino acid metabolic process"/>
    <property type="evidence" value="ECO:0007669"/>
    <property type="project" value="InterPro"/>
</dbReference>
<comment type="subunit">
    <text evidence="9">Interacts with DNAJC12.</text>
</comment>
<evidence type="ECO:0000259" key="13">
    <source>
        <dbReference type="PROSITE" id="PS51671"/>
    </source>
</evidence>
<dbReference type="PROSITE" id="PS51671">
    <property type="entry name" value="ACT"/>
    <property type="match status" value="1"/>
</dbReference>
<dbReference type="GO" id="GO:0004510">
    <property type="term" value="F:tryptophan 5-monooxygenase activity"/>
    <property type="evidence" value="ECO:0007669"/>
    <property type="project" value="TreeGrafter"/>
</dbReference>
<dbReference type="InterPro" id="IPR036329">
    <property type="entry name" value="Aro-AA_hydroxylase_C_sf"/>
</dbReference>
<feature type="binding site" evidence="11">
    <location>
        <position position="821"/>
    </location>
    <ligand>
        <name>Fe cation</name>
        <dbReference type="ChEBI" id="CHEBI:24875"/>
    </ligand>
</feature>
<keyword evidence="5 11" id="KW-0408">Iron</keyword>
<feature type="domain" description="ACT" evidence="13">
    <location>
        <begin position="49"/>
        <end position="125"/>
    </location>
</feature>
<dbReference type="PANTHER" id="PTHR11473">
    <property type="entry name" value="AROMATIC AMINO ACID HYDROXYLASE"/>
    <property type="match status" value="1"/>
</dbReference>
<dbReference type="Pfam" id="PF00351">
    <property type="entry name" value="Biopterin_H"/>
    <property type="match status" value="1"/>
</dbReference>
<evidence type="ECO:0000256" key="9">
    <source>
        <dbReference type="ARBA" id="ARBA00062416"/>
    </source>
</evidence>
<protein>
    <recommendedName>
        <fullName evidence="7">Tryptophan 5-hydroxylase 2</fullName>
    </recommendedName>
    <alternativeName>
        <fullName evidence="8">Tryptophan 5-monooxygenase 2</fullName>
    </alternativeName>
</protein>
<keyword evidence="4" id="KW-0560">Oxidoreductase</keyword>
<dbReference type="PANTHER" id="PTHR11473:SF16">
    <property type="entry name" value="TRYPTOPHAN 5-HYDROXYLASE 2"/>
    <property type="match status" value="1"/>
</dbReference>
<proteinExistence type="inferred from homology"/>
<evidence type="ECO:0000256" key="2">
    <source>
        <dbReference type="ARBA" id="ARBA00009712"/>
    </source>
</evidence>
<dbReference type="PROSITE" id="PS00367">
    <property type="entry name" value="BH4_AAA_HYDROXYL_1"/>
    <property type="match status" value="1"/>
</dbReference>
<dbReference type="InterPro" id="IPR036951">
    <property type="entry name" value="ArAA_hydroxylase_sf"/>
</dbReference>
<evidence type="ECO:0000256" key="5">
    <source>
        <dbReference type="ARBA" id="ARBA00023004"/>
    </source>
</evidence>
<evidence type="ECO:0000313" key="16">
    <source>
        <dbReference type="Proteomes" id="UP000663829"/>
    </source>
</evidence>
<evidence type="ECO:0000256" key="1">
    <source>
        <dbReference type="ARBA" id="ARBA00001954"/>
    </source>
</evidence>
<dbReference type="GO" id="GO:0043005">
    <property type="term" value="C:neuron projection"/>
    <property type="evidence" value="ECO:0007669"/>
    <property type="project" value="TreeGrafter"/>
</dbReference>